<organism evidence="1">
    <name type="scientific">Bacteroides intestinalis</name>
    <dbReference type="NCBI Taxonomy" id="329854"/>
    <lineage>
        <taxon>Bacteria</taxon>
        <taxon>Pseudomonadati</taxon>
        <taxon>Bacteroidota</taxon>
        <taxon>Bacteroidia</taxon>
        <taxon>Bacteroidales</taxon>
        <taxon>Bacteroidaceae</taxon>
        <taxon>Bacteroides</taxon>
    </lineage>
</organism>
<evidence type="ECO:0000313" key="1">
    <source>
        <dbReference type="EMBL" id="KXT55510.1"/>
    </source>
</evidence>
<reference evidence="1 2" key="1">
    <citation type="submission" date="2016-02" db="EMBL/GenBank/DDBJ databases">
        <authorList>
            <person name="Wen L."/>
            <person name="He K."/>
            <person name="Yang H."/>
        </authorList>
    </citation>
    <scope>NUCLEOTIDE SEQUENCE [LARGE SCALE GENOMIC DNA]</scope>
    <source>
        <strain evidence="1 2">KLE1704</strain>
    </source>
</reference>
<dbReference type="EMBL" id="LTDF01000003">
    <property type="protein sequence ID" value="KXT55510.1"/>
    <property type="molecule type" value="Genomic_DNA"/>
</dbReference>
<dbReference type="RefSeq" id="WP_061433590.1">
    <property type="nucleotide sequence ID" value="NZ_KQ968644.1"/>
</dbReference>
<protein>
    <submittedName>
        <fullName evidence="1">Uncharacterized protein</fullName>
    </submittedName>
</protein>
<proteinExistence type="predicted"/>
<sequence>MKIIKDKLITPGQMKALHATFRRIGMDDEARHGCIHEFTSGRTHSSKELTMREAQQLLDRLNPMDDKARALQRKEAQFVFRDIYRLSFLIPQLNQGFTSDSEEEYQMNVAKLNVWGRKYTKARKDVTRMALWELQETKKQLEAFMRREERKTKK</sequence>
<comment type="caution">
    <text evidence="1">The sequence shown here is derived from an EMBL/GenBank/DDBJ whole genome shotgun (WGS) entry which is preliminary data.</text>
</comment>
<gene>
    <name evidence="1" type="ORF">HMPREF2531_00041</name>
</gene>
<dbReference type="PATRIC" id="fig|329854.7.peg.40"/>
<accession>A0A139LVP3</accession>
<name>A0A139LVP3_9BACE</name>
<dbReference type="AlphaFoldDB" id="A0A139LVP3"/>
<evidence type="ECO:0000313" key="2">
    <source>
        <dbReference type="Proteomes" id="UP000070319"/>
    </source>
</evidence>
<dbReference type="Proteomes" id="UP000070319">
    <property type="component" value="Unassembled WGS sequence"/>
</dbReference>